<evidence type="ECO:0000313" key="6">
    <source>
        <dbReference type="EMBL" id="MCP2271088.1"/>
    </source>
</evidence>
<evidence type="ECO:0000259" key="5">
    <source>
        <dbReference type="Pfam" id="PF08546"/>
    </source>
</evidence>
<evidence type="ECO:0000259" key="4">
    <source>
        <dbReference type="Pfam" id="PF02558"/>
    </source>
</evidence>
<gene>
    <name evidence="6" type="ORF">LV75_003600</name>
</gene>
<proteinExistence type="inferred from homology"/>
<dbReference type="PANTHER" id="PTHR43765:SF2">
    <property type="entry name" value="2-DEHYDROPANTOATE 2-REDUCTASE"/>
    <property type="match status" value="1"/>
</dbReference>
<organism evidence="6 7">
    <name type="scientific">Actinokineospora diospyrosa</name>
    <dbReference type="NCBI Taxonomy" id="103728"/>
    <lineage>
        <taxon>Bacteria</taxon>
        <taxon>Bacillati</taxon>
        <taxon>Actinomycetota</taxon>
        <taxon>Actinomycetes</taxon>
        <taxon>Pseudonocardiales</taxon>
        <taxon>Pseudonocardiaceae</taxon>
        <taxon>Actinokineospora</taxon>
    </lineage>
</organism>
<dbReference type="SUPFAM" id="SSF48179">
    <property type="entry name" value="6-phosphogluconate dehydrogenase C-terminal domain-like"/>
    <property type="match status" value="1"/>
</dbReference>
<feature type="domain" description="Ketopantoate reductase C-terminal" evidence="5">
    <location>
        <begin position="210"/>
        <end position="302"/>
    </location>
</feature>
<dbReference type="Proteomes" id="UP001205185">
    <property type="component" value="Unassembled WGS sequence"/>
</dbReference>
<evidence type="ECO:0000313" key="7">
    <source>
        <dbReference type="Proteomes" id="UP001205185"/>
    </source>
</evidence>
<dbReference type="Gene3D" id="3.40.50.720">
    <property type="entry name" value="NAD(P)-binding Rossmann-like Domain"/>
    <property type="match status" value="1"/>
</dbReference>
<accession>A0ABT1IEM7</accession>
<dbReference type="InterPro" id="IPR013332">
    <property type="entry name" value="KPR_N"/>
</dbReference>
<sequence>MRYVIIGAGAVGCAIGGTLHAAGHDVVLVARGAHGAALRERGLTLITPRERRLLPVPAVGGPDEVDLRADDVLVLTVKTQDTVAALDAWRDRPVAGGGTAGSRLPLLCAQNGVTSEHMALRRFRDVYGVCVLLPSTFLTPGEVIAAGTPYTALLAIGRFPNGSDPTAERVAADLEGAGLLAPVMTEVMRWKYAKLRHNLADAIDAVCGKPSDELRRRAMTEASTVLAAAGIDNATDAEFRDLRADRVRPSPDLDRGGSSTWQSIVRGTGTTEVDYLNGEVVRLGRLHGVPTPVNEVLLDAARESARLGRAPGGVTAEDLLALLE</sequence>
<keyword evidence="7" id="KW-1185">Reference proteome</keyword>
<dbReference type="Gene3D" id="1.10.1040.10">
    <property type="entry name" value="N-(1-d-carboxylethyl)-l-norvaline Dehydrogenase, domain 2"/>
    <property type="match status" value="1"/>
</dbReference>
<keyword evidence="3" id="KW-0560">Oxidoreductase</keyword>
<dbReference type="InterPro" id="IPR036291">
    <property type="entry name" value="NAD(P)-bd_dom_sf"/>
</dbReference>
<dbReference type="InterPro" id="IPR008927">
    <property type="entry name" value="6-PGluconate_DH-like_C_sf"/>
</dbReference>
<keyword evidence="2" id="KW-0521">NADP</keyword>
<evidence type="ECO:0000256" key="2">
    <source>
        <dbReference type="ARBA" id="ARBA00022857"/>
    </source>
</evidence>
<feature type="domain" description="Ketopantoate reductase N-terminal" evidence="4">
    <location>
        <begin position="4"/>
        <end position="149"/>
    </location>
</feature>
<dbReference type="InterPro" id="IPR050838">
    <property type="entry name" value="Ketopantoate_reductase"/>
</dbReference>
<dbReference type="InterPro" id="IPR013328">
    <property type="entry name" value="6PGD_dom2"/>
</dbReference>
<dbReference type="Pfam" id="PF02558">
    <property type="entry name" value="ApbA"/>
    <property type="match status" value="1"/>
</dbReference>
<name>A0ABT1IEM7_9PSEU</name>
<dbReference type="InterPro" id="IPR013752">
    <property type="entry name" value="KPA_reductase"/>
</dbReference>
<evidence type="ECO:0000256" key="3">
    <source>
        <dbReference type="ARBA" id="ARBA00023002"/>
    </source>
</evidence>
<protein>
    <submittedName>
        <fullName evidence="6">2-dehydropantoate 2-reductase</fullName>
    </submittedName>
</protein>
<reference evidence="6 7" key="1">
    <citation type="submission" date="2022-06" db="EMBL/GenBank/DDBJ databases">
        <title>Genomic Encyclopedia of Archaeal and Bacterial Type Strains, Phase II (KMG-II): from individual species to whole genera.</title>
        <authorList>
            <person name="Goeker M."/>
        </authorList>
    </citation>
    <scope>NUCLEOTIDE SEQUENCE [LARGE SCALE GENOMIC DNA]</scope>
    <source>
        <strain evidence="6 7">DSM 44255</strain>
    </source>
</reference>
<dbReference type="EMBL" id="JAMTCO010000008">
    <property type="protein sequence ID" value="MCP2271088.1"/>
    <property type="molecule type" value="Genomic_DNA"/>
</dbReference>
<evidence type="ECO:0000256" key="1">
    <source>
        <dbReference type="ARBA" id="ARBA00007870"/>
    </source>
</evidence>
<comment type="caution">
    <text evidence="6">The sequence shown here is derived from an EMBL/GenBank/DDBJ whole genome shotgun (WGS) entry which is preliminary data.</text>
</comment>
<dbReference type="SUPFAM" id="SSF51735">
    <property type="entry name" value="NAD(P)-binding Rossmann-fold domains"/>
    <property type="match status" value="1"/>
</dbReference>
<comment type="similarity">
    <text evidence="1">Belongs to the ketopantoate reductase family.</text>
</comment>
<dbReference type="PANTHER" id="PTHR43765">
    <property type="entry name" value="2-DEHYDROPANTOATE 2-REDUCTASE-RELATED"/>
    <property type="match status" value="1"/>
</dbReference>
<dbReference type="Pfam" id="PF08546">
    <property type="entry name" value="ApbA_C"/>
    <property type="match status" value="1"/>
</dbReference>